<feature type="binding site" evidence="19">
    <location>
        <position position="60"/>
    </location>
    <ligand>
        <name>heme b</name>
        <dbReference type="ChEBI" id="CHEBI:60344"/>
        <label>2</label>
    </ligand>
</feature>
<feature type="binding site" evidence="18 19">
    <location>
        <position position="169"/>
    </location>
    <ligand>
        <name>heme b</name>
        <dbReference type="ChEBI" id="CHEBI:60344"/>
        <label>1</label>
        <note>axial binding residue</note>
    </ligand>
    <ligandPart>
        <name>Fe</name>
        <dbReference type="ChEBI" id="CHEBI:18248"/>
    </ligandPart>
</feature>
<geneLocation type="mitochondrion" evidence="17"/>
<dbReference type="Pfam" id="PF00032">
    <property type="entry name" value="Cytochrom_B_C"/>
    <property type="match status" value="1"/>
</dbReference>
<keyword evidence="6 14" id="KW-0812">Transmembrane</keyword>
<dbReference type="PDB" id="9FZL">
    <property type="method" value="EM"/>
    <property type="resolution" value="2.20 A"/>
    <property type="chains" value="3G/3g=1-287"/>
</dbReference>
<dbReference type="PDB" id="9FQ7">
    <property type="method" value="EM"/>
    <property type="resolution" value="2.50 A"/>
    <property type="chains" value="3G/3g=1-287"/>
</dbReference>
<dbReference type="GO" id="GO:0016491">
    <property type="term" value="F:oxidoreductase activity"/>
    <property type="evidence" value="ECO:0007669"/>
    <property type="project" value="UniProtKB-UniRule"/>
</dbReference>
<dbReference type="InterPro" id="IPR016174">
    <property type="entry name" value="Di-haem_cyt_TM"/>
</dbReference>
<evidence type="ECO:0000259" key="15">
    <source>
        <dbReference type="PROSITE" id="PS51002"/>
    </source>
</evidence>
<dbReference type="SUPFAM" id="SSF81648">
    <property type="entry name" value="a domain/subunit of cytochrome bc1 complex (Ubiquinol-cytochrome c reductase)"/>
    <property type="match status" value="1"/>
</dbReference>
<keyword evidence="7 14" id="KW-0479">Metal-binding</keyword>
<dbReference type="GO" id="GO:0008121">
    <property type="term" value="F:quinol-cytochrome-c reductase activity"/>
    <property type="evidence" value="ECO:0007669"/>
    <property type="project" value="TreeGrafter"/>
</dbReference>
<feature type="transmembrane region" description="Helical" evidence="14">
    <location>
        <begin position="64"/>
        <end position="80"/>
    </location>
</feature>
<evidence type="ECO:0000256" key="11">
    <source>
        <dbReference type="ARBA" id="ARBA00023004"/>
    </source>
</evidence>
<comment type="cofactor">
    <cofactor evidence="14">
        <name>heme b</name>
        <dbReference type="ChEBI" id="CHEBI:60344"/>
    </cofactor>
    <text evidence="14">Binds 2 heme groups non-covalently.</text>
</comment>
<dbReference type="PANTHER" id="PTHR19271">
    <property type="entry name" value="CYTOCHROME B"/>
    <property type="match status" value="1"/>
</dbReference>
<feature type="transmembrane region" description="Helical" evidence="14">
    <location>
        <begin position="229"/>
        <end position="248"/>
    </location>
</feature>
<evidence type="ECO:0000259" key="16">
    <source>
        <dbReference type="PROSITE" id="PS51003"/>
    </source>
</evidence>
<feature type="binding site" evidence="18">
    <location>
        <position position="155"/>
    </location>
    <ligand>
        <name>heme b</name>
        <dbReference type="ChEBI" id="CHEBI:60344"/>
        <label>3</label>
        <note>axial binding residue</note>
    </ligand>
    <ligandPart>
        <name>Fe</name>
        <dbReference type="ChEBI" id="CHEBI:18248"/>
    </ligandPart>
</feature>
<keyword evidence="12 14" id="KW-0496">Mitochondrion</keyword>
<feature type="transmembrane region" description="Helical" evidence="14">
    <location>
        <begin position="203"/>
        <end position="222"/>
    </location>
</feature>
<feature type="transmembrane region" description="Helical" evidence="14">
    <location>
        <begin position="87"/>
        <end position="110"/>
    </location>
</feature>
<comment type="function">
    <text evidence="14">Component of the ubiquinol-cytochrome c reductase complex (complex III or cytochrome b-c1 complex) that is part of the mitochondrial respiratory chain. The b-c1 complex mediates electron transfer from ubiquinol to cytochrome c. Contributes to the generation of a proton gradient across the mitochondrial membrane that is then used for ATP synthesis.</text>
</comment>
<evidence type="ECO:0000256" key="14">
    <source>
        <dbReference type="RuleBase" id="RU362117"/>
    </source>
</evidence>
<feature type="non-terminal residue" evidence="17">
    <location>
        <position position="1"/>
    </location>
</feature>
<evidence type="ECO:0000256" key="8">
    <source>
        <dbReference type="ARBA" id="ARBA00022792"/>
    </source>
</evidence>
<organism evidence="17">
    <name type="scientific">Perkinsus marinus ATCC 50439</name>
    <dbReference type="NCBI Taxonomy" id="1032511"/>
    <lineage>
        <taxon>Eukaryota</taxon>
        <taxon>Sar</taxon>
        <taxon>Alveolata</taxon>
        <taxon>Perkinsozoa</taxon>
        <taxon>Perkinsea</taxon>
        <taxon>Perkinsida</taxon>
        <taxon>Perkinsidae</taxon>
        <taxon>Perkinsus</taxon>
    </lineage>
</organism>
<feature type="binding site" evidence="18 19">
    <location>
        <position position="9"/>
    </location>
    <ligand>
        <name>heme b</name>
        <dbReference type="ChEBI" id="CHEBI:60344"/>
        <label>1</label>
    </ligand>
</feature>
<evidence type="ECO:0000256" key="9">
    <source>
        <dbReference type="ARBA" id="ARBA00022982"/>
    </source>
</evidence>
<keyword evidence="18 19" id="KW-0002">3D-structure</keyword>
<feature type="domain" description="Cytochrome b/b6 C-terminal region profile" evidence="16">
    <location>
        <begin position="182"/>
        <end position="287"/>
    </location>
</feature>
<dbReference type="EMBL" id="HQ670241">
    <property type="protein sequence ID" value="ADZ98702.1"/>
    <property type="molecule type" value="mRNA"/>
</dbReference>
<accession>F8SRJ0</accession>
<feature type="domain" description="Cytochrome b/b6 N-terminal region profile" evidence="15">
    <location>
        <begin position="1"/>
        <end position="182"/>
    </location>
</feature>
<dbReference type="SUPFAM" id="SSF81342">
    <property type="entry name" value="Transmembrane di-heme cytochromes"/>
    <property type="match status" value="1"/>
</dbReference>
<keyword evidence="4 14" id="KW-0349">Heme</keyword>
<feature type="transmembrane region" description="Helical" evidence="14">
    <location>
        <begin position="151"/>
        <end position="173"/>
    </location>
</feature>
<dbReference type="InterPro" id="IPR005798">
    <property type="entry name" value="Cyt_b/b6_C"/>
</dbReference>
<keyword evidence="8" id="KW-0999">Mitochondrion inner membrane</keyword>
<dbReference type="Gene3D" id="1.20.810.10">
    <property type="entry name" value="Cytochrome Bc1 Complex, Chain C"/>
    <property type="match status" value="1"/>
</dbReference>
<evidence type="ECO:0000313" key="17">
    <source>
        <dbReference type="EMBL" id="ADZ98702.1"/>
    </source>
</evidence>
<dbReference type="PROSITE" id="PS51002">
    <property type="entry name" value="CYTB_NTER"/>
    <property type="match status" value="1"/>
</dbReference>
<feature type="binding site" evidence="18 19">
    <location>
        <position position="86"/>
    </location>
    <ligand>
        <name>heme b</name>
        <dbReference type="ChEBI" id="CHEBI:60344"/>
        <label>1</label>
    </ligand>
</feature>
<evidence type="ECO:0000256" key="2">
    <source>
        <dbReference type="ARBA" id="ARBA00013531"/>
    </source>
</evidence>
<comment type="similarity">
    <text evidence="14">Belongs to the cytochrome b family.</text>
</comment>
<sequence length="287" mass="34136">INDSINYLWNIGYIIMVVMIVQVITGIIINLYMNINNGYKGIIYIIKEIYYGYILRYIHNNNSTLIYVVVYLHIIRNLYYKTYYYNILIWYSGMIMLYQLIIIGFIGYILGWGQLSYWGITVIINLISGIPYLILLISGNYYITIVTIKRLYIVHFILPIILIYVEIIHVYYIHYLINNNIVEYNVNNKIIFNNYILVKDNNGIIFILNIFILELNNNIFIIADNDNLIEINILVTPIHIIPEWYYLYWYSILKLLPNKYSGLYIVVNSISIINILSEYKIVISEYK</sequence>
<evidence type="ECO:0000256" key="4">
    <source>
        <dbReference type="ARBA" id="ARBA00022617"/>
    </source>
</evidence>
<proteinExistence type="evidence at protein level"/>
<dbReference type="GO" id="GO:0046872">
    <property type="term" value="F:metal ion binding"/>
    <property type="evidence" value="ECO:0007669"/>
    <property type="project" value="UniProtKB-UniRule"/>
</dbReference>
<evidence type="ECO:0000256" key="12">
    <source>
        <dbReference type="ARBA" id="ARBA00023128"/>
    </source>
</evidence>
<feature type="transmembrane region" description="Helical" evidence="14">
    <location>
        <begin position="116"/>
        <end position="139"/>
    </location>
</feature>
<feature type="binding site" evidence="19">
    <location>
        <position position="22"/>
    </location>
    <ligand>
        <name>heme b</name>
        <dbReference type="ChEBI" id="CHEBI:60344"/>
        <label>2</label>
    </ligand>
</feature>
<gene>
    <name evidence="17" type="primary">cob</name>
</gene>
<dbReference type="GO" id="GO:0005743">
    <property type="term" value="C:mitochondrial inner membrane"/>
    <property type="evidence" value="ECO:0007669"/>
    <property type="project" value="UniProtKB-SubCell"/>
</dbReference>
<feature type="binding site" evidence="18">
    <location>
        <position position="56"/>
    </location>
    <ligand>
        <name>heme b</name>
        <dbReference type="ChEBI" id="CHEBI:60344"/>
        <label>3</label>
    </ligand>
</feature>
<feature type="binding site" evidence="18 19">
    <location>
        <position position="12"/>
    </location>
    <ligand>
        <name>heme b</name>
        <dbReference type="ChEBI" id="CHEBI:60344"/>
        <label>1</label>
    </ligand>
</feature>
<dbReference type="InterPro" id="IPR005797">
    <property type="entry name" value="Cyt_b/b6_N"/>
</dbReference>
<dbReference type="GO" id="GO:0006122">
    <property type="term" value="P:mitochondrial electron transport, ubiquinol to cytochrome c"/>
    <property type="evidence" value="ECO:0007669"/>
    <property type="project" value="TreeGrafter"/>
</dbReference>
<evidence type="ECO:0000256" key="1">
    <source>
        <dbReference type="ARBA" id="ARBA00004448"/>
    </source>
</evidence>
<feature type="binding site" evidence="19">
    <location>
        <position position="56"/>
    </location>
    <ligand>
        <name>heme b</name>
        <dbReference type="ChEBI" id="CHEBI:60344"/>
        <label>2</label>
    </ligand>
</feature>
<keyword evidence="9 14" id="KW-0249">Electron transport</keyword>
<feature type="transmembrane region" description="Helical" evidence="14">
    <location>
        <begin position="6"/>
        <end position="29"/>
    </location>
</feature>
<feature type="binding site" evidence="18 19">
    <location>
        <position position="73"/>
    </location>
    <ligand>
        <name>heme b</name>
        <dbReference type="ChEBI" id="CHEBI:60344"/>
        <label>1</label>
        <note>axial binding residue</note>
    </ligand>
    <ligandPart>
        <name>Fe</name>
        <dbReference type="ChEBI" id="CHEBI:18248"/>
    </ligandPart>
</feature>
<keyword evidence="10 14" id="KW-1133">Transmembrane helix</keyword>
<evidence type="ECO:0000256" key="6">
    <source>
        <dbReference type="ARBA" id="ARBA00022692"/>
    </source>
</evidence>
<evidence type="ECO:0000256" key="10">
    <source>
        <dbReference type="ARBA" id="ARBA00022989"/>
    </source>
</evidence>
<feature type="binding site" evidence="19">
    <location>
        <position position="155"/>
    </location>
    <ligand>
        <name>heme b</name>
        <dbReference type="ChEBI" id="CHEBI:60344"/>
        <label>2</label>
        <note>axial binding residue</note>
    </ligand>
    <ligandPart>
        <name>Fe</name>
        <dbReference type="ChEBI" id="CHEBI:18248"/>
    </ligandPart>
</feature>
<feature type="binding site" evidence="19">
    <location>
        <position position="59"/>
    </location>
    <ligand>
        <name>heme b</name>
        <dbReference type="ChEBI" id="CHEBI:60344"/>
        <label>2</label>
        <note>axial binding residue</note>
    </ligand>
    <ligandPart>
        <name>Fe</name>
        <dbReference type="ChEBI" id="CHEBI:18248"/>
    </ligandPart>
</feature>
<dbReference type="Pfam" id="PF00033">
    <property type="entry name" value="Cytochrome_B"/>
    <property type="match status" value="1"/>
</dbReference>
<keyword evidence="11 14" id="KW-0408">Iron</keyword>
<feature type="binding site" evidence="18">
    <location>
        <position position="59"/>
    </location>
    <ligand>
        <name>heme b</name>
        <dbReference type="ChEBI" id="CHEBI:60344"/>
        <label>3</label>
        <note>axial binding residue</note>
    </ligand>
    <ligandPart>
        <name>Fe</name>
        <dbReference type="ChEBI" id="CHEBI:18248"/>
    </ligandPart>
</feature>
<dbReference type="InterPro" id="IPR027387">
    <property type="entry name" value="Cytb/b6-like_sf"/>
</dbReference>
<evidence type="ECO:0000256" key="3">
    <source>
        <dbReference type="ARBA" id="ARBA00022448"/>
    </source>
</evidence>
<reference evidence="18" key="2">
    <citation type="submission" date="2024-06" db="PDB data bank">
        <title>Perkinsus marinus Respiratory supercomplex CII2CIII2CIV2 in c1 sate.</title>
        <authorList>
            <person name="Wu F."/>
            <person name="Amunts A."/>
        </authorList>
    </citation>
    <scope>STRUCTURE BY ELECTRON MICROSCOPY (2.50 ANGSTROMS) IN COMPLEX WITH HEME B</scope>
</reference>
<evidence type="ECO:0000256" key="7">
    <source>
        <dbReference type="ARBA" id="ARBA00022723"/>
    </source>
</evidence>
<feature type="binding site" evidence="18">
    <location>
        <position position="22"/>
    </location>
    <ligand>
        <name>heme b</name>
        <dbReference type="ChEBI" id="CHEBI:60344"/>
        <label>3</label>
    </ligand>
</feature>
<protein>
    <recommendedName>
        <fullName evidence="2 14">Cytochrome b</fullName>
    </recommendedName>
</protein>
<keyword evidence="3 14" id="KW-0813">Transport</keyword>
<feature type="binding site" evidence="18 19">
    <location>
        <position position="179"/>
    </location>
    <ligand>
        <name>heme b</name>
        <dbReference type="ChEBI" id="CHEBI:60344"/>
        <label>1</label>
    </ligand>
</feature>
<reference evidence="17" key="1">
    <citation type="journal article" date="2011" name="PLoS ONE">
        <title>Spliced Leader RNAs, Mitochondrial Gene Frameshifts and Multi-Protein Phylogeny Expand Support for the Genus Perkinsus as a Unique Group of Alveolates.</title>
        <authorList>
            <person name="Zhang H."/>
            <person name="Campbell D.A."/>
            <person name="Sturm N.R."/>
            <person name="Dungan C.F."/>
            <person name="Lin S."/>
        </authorList>
    </citation>
    <scope>NUCLEOTIDE SEQUENCE</scope>
    <source>
        <strain evidence="17">ATCC 50439</strain>
    </source>
</reference>
<feature type="transmembrane region" description="Helical" evidence="14">
    <location>
        <begin position="260"/>
        <end position="277"/>
    </location>
</feature>
<feature type="binding site" evidence="18 19">
    <location>
        <position position="76"/>
    </location>
    <ligand>
        <name>heme b</name>
        <dbReference type="ChEBI" id="CHEBI:60344"/>
        <label>1</label>
    </ligand>
</feature>
<comment type="subcellular location">
    <subcellularLocation>
        <location evidence="1">Mitochondrion inner membrane</location>
        <topology evidence="1">Multi-pass membrane protein</topology>
    </subcellularLocation>
</comment>
<evidence type="ECO:0007829" key="18">
    <source>
        <dbReference type="PDB" id="9FQ7"/>
    </source>
</evidence>
<evidence type="ECO:0000256" key="5">
    <source>
        <dbReference type="ARBA" id="ARBA00022660"/>
    </source>
</evidence>
<name>F8SRJ0_9ALVE</name>
<reference evidence="19" key="3">
    <citation type="submission" date="2024-07" db="PDB data bank">
        <title>Perkinsus marinus respiratory supercomplex CII2CIII2CIV2 in an intermediate state.</title>
        <authorList>
            <person name="Wu F."/>
            <person name="Amunts A."/>
        </authorList>
    </citation>
    <scope>STRUCTURE BY ELECTRON MICROSCOPY (2.20 ANGSTROMS) IN COMPLEX WITH HEME B</scope>
</reference>
<dbReference type="PROSITE" id="PS51003">
    <property type="entry name" value="CYTB_CTER"/>
    <property type="match status" value="1"/>
</dbReference>
<dbReference type="InterPro" id="IPR036150">
    <property type="entry name" value="Cyt_b/b6_C_sf"/>
</dbReference>
<keyword evidence="13 14" id="KW-0472">Membrane</keyword>
<keyword evidence="5 14" id="KW-0679">Respiratory chain</keyword>
<evidence type="ECO:0000256" key="13">
    <source>
        <dbReference type="ARBA" id="ARBA00023136"/>
    </source>
</evidence>
<dbReference type="PANTHER" id="PTHR19271:SF16">
    <property type="entry name" value="CYTOCHROME B"/>
    <property type="match status" value="1"/>
</dbReference>
<evidence type="ECO:0007829" key="19">
    <source>
        <dbReference type="PDB" id="9FZL"/>
    </source>
</evidence>
<dbReference type="AlphaFoldDB" id="F8SRJ0"/>